<evidence type="ECO:0000313" key="3">
    <source>
        <dbReference type="Proteomes" id="UP000305948"/>
    </source>
</evidence>
<proteinExistence type="predicted"/>
<dbReference type="EMBL" id="ML213536">
    <property type="protein sequence ID" value="TFK45803.1"/>
    <property type="molecule type" value="Genomic_DNA"/>
</dbReference>
<keyword evidence="3" id="KW-1185">Reference proteome</keyword>
<dbReference type="OrthoDB" id="3259848at2759"/>
<evidence type="ECO:0008006" key="4">
    <source>
        <dbReference type="Google" id="ProtNLM"/>
    </source>
</evidence>
<name>A0A5C3MM49_9AGAM</name>
<feature type="region of interest" description="Disordered" evidence="1">
    <location>
        <begin position="1"/>
        <end position="92"/>
    </location>
</feature>
<evidence type="ECO:0000313" key="2">
    <source>
        <dbReference type="EMBL" id="TFK45803.1"/>
    </source>
</evidence>
<feature type="compositionally biased region" description="Basic and acidic residues" evidence="1">
    <location>
        <begin position="34"/>
        <end position="49"/>
    </location>
</feature>
<dbReference type="AlphaFoldDB" id="A0A5C3MM49"/>
<reference evidence="2 3" key="1">
    <citation type="journal article" date="2019" name="Nat. Ecol. Evol.">
        <title>Megaphylogeny resolves global patterns of mushroom evolution.</title>
        <authorList>
            <person name="Varga T."/>
            <person name="Krizsan K."/>
            <person name="Foldi C."/>
            <person name="Dima B."/>
            <person name="Sanchez-Garcia M."/>
            <person name="Sanchez-Ramirez S."/>
            <person name="Szollosi G.J."/>
            <person name="Szarkandi J.G."/>
            <person name="Papp V."/>
            <person name="Albert L."/>
            <person name="Andreopoulos W."/>
            <person name="Angelini C."/>
            <person name="Antonin V."/>
            <person name="Barry K.W."/>
            <person name="Bougher N.L."/>
            <person name="Buchanan P."/>
            <person name="Buyck B."/>
            <person name="Bense V."/>
            <person name="Catcheside P."/>
            <person name="Chovatia M."/>
            <person name="Cooper J."/>
            <person name="Damon W."/>
            <person name="Desjardin D."/>
            <person name="Finy P."/>
            <person name="Geml J."/>
            <person name="Haridas S."/>
            <person name="Hughes K."/>
            <person name="Justo A."/>
            <person name="Karasinski D."/>
            <person name="Kautmanova I."/>
            <person name="Kiss B."/>
            <person name="Kocsube S."/>
            <person name="Kotiranta H."/>
            <person name="LaButti K.M."/>
            <person name="Lechner B.E."/>
            <person name="Liimatainen K."/>
            <person name="Lipzen A."/>
            <person name="Lukacs Z."/>
            <person name="Mihaltcheva S."/>
            <person name="Morgado L.N."/>
            <person name="Niskanen T."/>
            <person name="Noordeloos M.E."/>
            <person name="Ohm R.A."/>
            <person name="Ortiz-Santana B."/>
            <person name="Ovrebo C."/>
            <person name="Racz N."/>
            <person name="Riley R."/>
            <person name="Savchenko A."/>
            <person name="Shiryaev A."/>
            <person name="Soop K."/>
            <person name="Spirin V."/>
            <person name="Szebenyi C."/>
            <person name="Tomsovsky M."/>
            <person name="Tulloss R.E."/>
            <person name="Uehling J."/>
            <person name="Grigoriev I.V."/>
            <person name="Vagvolgyi C."/>
            <person name="Papp T."/>
            <person name="Martin F.M."/>
            <person name="Miettinen O."/>
            <person name="Hibbett D.S."/>
            <person name="Nagy L.G."/>
        </authorList>
    </citation>
    <scope>NUCLEOTIDE SEQUENCE [LARGE SCALE GENOMIC DNA]</scope>
    <source>
        <strain evidence="2 3">OMC1185</strain>
    </source>
</reference>
<feature type="compositionally biased region" description="Acidic residues" evidence="1">
    <location>
        <begin position="68"/>
        <end position="78"/>
    </location>
</feature>
<gene>
    <name evidence="2" type="ORF">OE88DRAFT_1812291</name>
</gene>
<dbReference type="STRING" id="5364.A0A5C3MM49"/>
<feature type="region of interest" description="Disordered" evidence="1">
    <location>
        <begin position="336"/>
        <end position="361"/>
    </location>
</feature>
<sequence>MHVPSGTSGHGLVPPSGPPASTPEELGNYLRRGLKPDGSKYPRSTREGMKMATDARNNIRQARRDAGESEVSEDEPDMIELTPPPSRPTTPVNNTDVAALTAILAELSPSSRKELAKDYMRSLKPSRRHHSSDWDSDSEDETPMTKKRRLEEELNIDISIDEVVGWHPRLKELMNYSEYTPASLFLNDTRRQMLDQNNNVHLRTSVGEDGKKRQMLDVSKYRDEKTLSSEEWHEAMENAVACTLEVLGQDQADCLDKHCLWFINHPKFARDWETVIRDMDIKLRNFYVWKPFAFNAEQYQKKYGHLRAEYNNSVCANTASEMKALRLSLGTQSHHSAQTSASSSSRPPAGSGSGSGNRSFQEQVPKRIPLCLVCARSGHRASDCNNHFYPGGGAVYSRWNHSDRRLTSIKTGDTICTAWNTVGNRAEYSACSKHGHDTRHICSFCGSADHIAITKDCSGAVRL</sequence>
<feature type="compositionally biased region" description="Low complexity" evidence="1">
    <location>
        <begin position="336"/>
        <end position="350"/>
    </location>
</feature>
<feature type="region of interest" description="Disordered" evidence="1">
    <location>
        <begin position="121"/>
        <end position="148"/>
    </location>
</feature>
<evidence type="ECO:0000256" key="1">
    <source>
        <dbReference type="SAM" id="MobiDB-lite"/>
    </source>
</evidence>
<accession>A0A5C3MM49</accession>
<protein>
    <recommendedName>
        <fullName evidence="4">CCHC-type domain-containing protein</fullName>
    </recommendedName>
</protein>
<dbReference type="Proteomes" id="UP000305948">
    <property type="component" value="Unassembled WGS sequence"/>
</dbReference>
<organism evidence="2 3">
    <name type="scientific">Heliocybe sulcata</name>
    <dbReference type="NCBI Taxonomy" id="5364"/>
    <lineage>
        <taxon>Eukaryota</taxon>
        <taxon>Fungi</taxon>
        <taxon>Dikarya</taxon>
        <taxon>Basidiomycota</taxon>
        <taxon>Agaricomycotina</taxon>
        <taxon>Agaricomycetes</taxon>
        <taxon>Gloeophyllales</taxon>
        <taxon>Gloeophyllaceae</taxon>
        <taxon>Heliocybe</taxon>
    </lineage>
</organism>